<dbReference type="CDD" id="cd00757">
    <property type="entry name" value="ThiF_MoeB_HesA_family"/>
    <property type="match status" value="1"/>
</dbReference>
<dbReference type="Pfam" id="PF00581">
    <property type="entry name" value="Rhodanese"/>
    <property type="match status" value="1"/>
</dbReference>
<dbReference type="InterPro" id="IPR045886">
    <property type="entry name" value="ThiF/MoeB/HesA"/>
</dbReference>
<evidence type="ECO:0000313" key="2">
    <source>
        <dbReference type="EMBL" id="GGD40667.1"/>
    </source>
</evidence>
<accession>A0A916YEV8</accession>
<dbReference type="PANTHER" id="PTHR10953">
    <property type="entry name" value="UBIQUITIN-ACTIVATING ENZYME E1"/>
    <property type="match status" value="1"/>
</dbReference>
<dbReference type="SUPFAM" id="SSF69572">
    <property type="entry name" value="Activating enzymes of the ubiquitin-like proteins"/>
    <property type="match status" value="1"/>
</dbReference>
<dbReference type="Pfam" id="PF00899">
    <property type="entry name" value="ThiF"/>
    <property type="match status" value="1"/>
</dbReference>
<dbReference type="GO" id="GO:0008641">
    <property type="term" value="F:ubiquitin-like modifier activating enzyme activity"/>
    <property type="evidence" value="ECO:0007669"/>
    <property type="project" value="InterPro"/>
</dbReference>
<feature type="domain" description="Rhodanese" evidence="1">
    <location>
        <begin position="284"/>
        <end position="371"/>
    </location>
</feature>
<dbReference type="InterPro" id="IPR000594">
    <property type="entry name" value="ThiF_NAD_FAD-bd"/>
</dbReference>
<dbReference type="CDD" id="cd00158">
    <property type="entry name" value="RHOD"/>
    <property type="match status" value="1"/>
</dbReference>
<dbReference type="RefSeq" id="WP_188712261.1">
    <property type="nucleotide sequence ID" value="NZ_BMHO01000001.1"/>
</dbReference>
<dbReference type="EMBL" id="BMHO01000001">
    <property type="protein sequence ID" value="GGD40667.1"/>
    <property type="molecule type" value="Genomic_DNA"/>
</dbReference>
<dbReference type="Proteomes" id="UP000633205">
    <property type="component" value="Unassembled WGS sequence"/>
</dbReference>
<dbReference type="PROSITE" id="PS50206">
    <property type="entry name" value="RHODANESE_3"/>
    <property type="match status" value="1"/>
</dbReference>
<protein>
    <submittedName>
        <fullName evidence="2">Molybdopterin biosynthesis protein MoeZ</fullName>
    </submittedName>
</protein>
<dbReference type="GO" id="GO:0008146">
    <property type="term" value="F:sulfotransferase activity"/>
    <property type="evidence" value="ECO:0007669"/>
    <property type="project" value="TreeGrafter"/>
</dbReference>
<dbReference type="PANTHER" id="PTHR10953:SF102">
    <property type="entry name" value="ADENYLYLTRANSFERASE AND SULFURTRANSFERASE MOCS3"/>
    <property type="match status" value="1"/>
</dbReference>
<organism evidence="2 3">
    <name type="scientific">Microbacterium faecale</name>
    <dbReference type="NCBI Taxonomy" id="1804630"/>
    <lineage>
        <taxon>Bacteria</taxon>
        <taxon>Bacillati</taxon>
        <taxon>Actinomycetota</taxon>
        <taxon>Actinomycetes</taxon>
        <taxon>Micrococcales</taxon>
        <taxon>Microbacteriaceae</taxon>
        <taxon>Microbacterium</taxon>
    </lineage>
</organism>
<dbReference type="GO" id="GO:0004792">
    <property type="term" value="F:thiosulfate-cyanide sulfurtransferase activity"/>
    <property type="evidence" value="ECO:0007669"/>
    <property type="project" value="TreeGrafter"/>
</dbReference>
<dbReference type="Gene3D" id="3.40.250.10">
    <property type="entry name" value="Rhodanese-like domain"/>
    <property type="match status" value="1"/>
</dbReference>
<dbReference type="InterPro" id="IPR035985">
    <property type="entry name" value="Ubiquitin-activating_enz"/>
</dbReference>
<proteinExistence type="predicted"/>
<reference evidence="2" key="1">
    <citation type="journal article" date="2014" name="Int. J. Syst. Evol. Microbiol.">
        <title>Complete genome sequence of Corynebacterium casei LMG S-19264T (=DSM 44701T), isolated from a smear-ripened cheese.</title>
        <authorList>
            <consortium name="US DOE Joint Genome Institute (JGI-PGF)"/>
            <person name="Walter F."/>
            <person name="Albersmeier A."/>
            <person name="Kalinowski J."/>
            <person name="Ruckert C."/>
        </authorList>
    </citation>
    <scope>NUCLEOTIDE SEQUENCE</scope>
    <source>
        <strain evidence="2">CGMCC 1.15152</strain>
    </source>
</reference>
<dbReference type="Gene3D" id="3.40.50.720">
    <property type="entry name" value="NAD(P)-binding Rossmann-like Domain"/>
    <property type="match status" value="1"/>
</dbReference>
<keyword evidence="3" id="KW-1185">Reference proteome</keyword>
<name>A0A916YEV8_9MICO</name>
<dbReference type="InterPro" id="IPR036873">
    <property type="entry name" value="Rhodanese-like_dom_sf"/>
</dbReference>
<dbReference type="AlphaFoldDB" id="A0A916YEV8"/>
<dbReference type="GO" id="GO:0005829">
    <property type="term" value="C:cytosol"/>
    <property type="evidence" value="ECO:0007669"/>
    <property type="project" value="TreeGrafter"/>
</dbReference>
<gene>
    <name evidence="2" type="ORF">GCM10010915_21900</name>
</gene>
<dbReference type="SUPFAM" id="SSF52821">
    <property type="entry name" value="Rhodanese/Cell cycle control phosphatase"/>
    <property type="match status" value="1"/>
</dbReference>
<dbReference type="InterPro" id="IPR001763">
    <property type="entry name" value="Rhodanese-like_dom"/>
</dbReference>
<dbReference type="GO" id="GO:0016779">
    <property type="term" value="F:nucleotidyltransferase activity"/>
    <property type="evidence" value="ECO:0007669"/>
    <property type="project" value="TreeGrafter"/>
</dbReference>
<reference evidence="2" key="2">
    <citation type="submission" date="2020-09" db="EMBL/GenBank/DDBJ databases">
        <authorList>
            <person name="Sun Q."/>
            <person name="Zhou Y."/>
        </authorList>
    </citation>
    <scope>NUCLEOTIDE SEQUENCE</scope>
    <source>
        <strain evidence="2">CGMCC 1.15152</strain>
    </source>
</reference>
<sequence length="372" mass="38067">MAFPPLVDPITALTEAEAARTARHAALYPFGGEGQRRLAAAHVAIVGAGGLGSPAVLALAAAGIGRITIIDDDVVEASNLQRQVLHRMSDLGSAKTASAVRAARDLAPECDVTEIRERVTPENAERLLSGADVVLDGTDTLATREAVASACERLGVPLVWGVVQEFQAQVTVFWSKPPAGVPPTRLGDLYPPGSAGELPTCAAVGVLGALVMHVGSIMSTQAILLIAGIGDPLVGRIALIDGLRSTTREVPLRARATGSAGDEPRAPHMMPEIDVGALTARLRSDAAPLVVDVRSQAERAEAAIGGSAWIPIDDILADPAAAADRLRAEAAGRDVVTVCAAGARSARATAALARAGVPSRSLSGGLSAWFSA</sequence>
<evidence type="ECO:0000313" key="3">
    <source>
        <dbReference type="Proteomes" id="UP000633205"/>
    </source>
</evidence>
<comment type="caution">
    <text evidence="2">The sequence shown here is derived from an EMBL/GenBank/DDBJ whole genome shotgun (WGS) entry which is preliminary data.</text>
</comment>
<evidence type="ECO:0000259" key="1">
    <source>
        <dbReference type="PROSITE" id="PS50206"/>
    </source>
</evidence>
<dbReference type="SMART" id="SM00450">
    <property type="entry name" value="RHOD"/>
    <property type="match status" value="1"/>
</dbReference>